<sequence length="107" mass="11509">MVVMEAVIQPFLEVLVVLLLALNVKITSAQNCNSIPQAQAELQTELGNVYTSAANQISIQSTSTQSTTTPCTFSISVTSNQCNNIVNQIQGVSYTQFTPPTIVLSCR</sequence>
<protein>
    <submittedName>
        <fullName evidence="3">Uncharacterized protein</fullName>
    </submittedName>
</protein>
<feature type="chain" id="PRO_5038116097" evidence="1">
    <location>
        <begin position="30"/>
        <end position="107"/>
    </location>
</feature>
<dbReference type="WBParaSite" id="ACRNAN_scaffold6321.g31466.t1">
    <property type="protein sequence ID" value="ACRNAN_scaffold6321.g31466.t1"/>
    <property type="gene ID" value="ACRNAN_scaffold6321.g31466"/>
</dbReference>
<proteinExistence type="predicted"/>
<organism evidence="2 3">
    <name type="scientific">Acrobeloides nanus</name>
    <dbReference type="NCBI Taxonomy" id="290746"/>
    <lineage>
        <taxon>Eukaryota</taxon>
        <taxon>Metazoa</taxon>
        <taxon>Ecdysozoa</taxon>
        <taxon>Nematoda</taxon>
        <taxon>Chromadorea</taxon>
        <taxon>Rhabditida</taxon>
        <taxon>Tylenchina</taxon>
        <taxon>Cephalobomorpha</taxon>
        <taxon>Cephaloboidea</taxon>
        <taxon>Cephalobidae</taxon>
        <taxon>Acrobeloides</taxon>
    </lineage>
</organism>
<evidence type="ECO:0000313" key="2">
    <source>
        <dbReference type="Proteomes" id="UP000887540"/>
    </source>
</evidence>
<dbReference type="AlphaFoldDB" id="A0A914E7Z4"/>
<name>A0A914E7Z4_9BILA</name>
<reference evidence="3" key="1">
    <citation type="submission" date="2022-11" db="UniProtKB">
        <authorList>
            <consortium name="WormBaseParasite"/>
        </authorList>
    </citation>
    <scope>IDENTIFICATION</scope>
</reference>
<keyword evidence="2" id="KW-1185">Reference proteome</keyword>
<accession>A0A914E7Z4</accession>
<evidence type="ECO:0000313" key="3">
    <source>
        <dbReference type="WBParaSite" id="ACRNAN_scaffold6321.g31466.t1"/>
    </source>
</evidence>
<dbReference type="Proteomes" id="UP000887540">
    <property type="component" value="Unplaced"/>
</dbReference>
<keyword evidence="1" id="KW-0732">Signal</keyword>
<feature type="signal peptide" evidence="1">
    <location>
        <begin position="1"/>
        <end position="29"/>
    </location>
</feature>
<evidence type="ECO:0000256" key="1">
    <source>
        <dbReference type="SAM" id="SignalP"/>
    </source>
</evidence>